<dbReference type="InterPro" id="IPR014710">
    <property type="entry name" value="RmlC-like_jellyroll"/>
</dbReference>
<dbReference type="PROSITE" id="PS50011">
    <property type="entry name" value="PROTEIN_KINASE_DOM"/>
    <property type="match status" value="1"/>
</dbReference>
<evidence type="ECO:0000256" key="5">
    <source>
        <dbReference type="ARBA" id="ARBA00022679"/>
    </source>
</evidence>
<dbReference type="Gene3D" id="3.30.200.20">
    <property type="entry name" value="Phosphorylase Kinase, domain 1"/>
    <property type="match status" value="1"/>
</dbReference>
<dbReference type="InterPro" id="IPR002374">
    <property type="entry name" value="cGMP_dep_kinase"/>
</dbReference>
<dbReference type="InterPro" id="IPR008271">
    <property type="entry name" value="Ser/Thr_kinase_AS"/>
</dbReference>
<evidence type="ECO:0000256" key="7">
    <source>
        <dbReference type="ARBA" id="ARBA00022777"/>
    </source>
</evidence>
<protein>
    <recommendedName>
        <fullName evidence="2">cGMP-dependent protein kinase</fullName>
        <ecNumber evidence="2">2.7.11.12</ecNumber>
    </recommendedName>
</protein>
<dbReference type="PROSITE" id="PS00888">
    <property type="entry name" value="CNMP_BINDING_1"/>
    <property type="match status" value="2"/>
</dbReference>
<dbReference type="PROSITE" id="PS51285">
    <property type="entry name" value="AGC_KINASE_CTER"/>
    <property type="match status" value="1"/>
</dbReference>
<evidence type="ECO:0000259" key="15">
    <source>
        <dbReference type="PROSITE" id="PS51285"/>
    </source>
</evidence>
<dbReference type="Gene3D" id="2.60.120.10">
    <property type="entry name" value="Jelly Rolls"/>
    <property type="match status" value="2"/>
</dbReference>
<dbReference type="PRINTS" id="PR00103">
    <property type="entry name" value="CAMPKINASE"/>
</dbReference>
<dbReference type="InterPro" id="IPR011009">
    <property type="entry name" value="Kinase-like_dom_sf"/>
</dbReference>
<evidence type="ECO:0000256" key="10">
    <source>
        <dbReference type="ARBA" id="ARBA00047298"/>
    </source>
</evidence>
<evidence type="ECO:0000256" key="1">
    <source>
        <dbReference type="ARBA" id="ARBA00006352"/>
    </source>
</evidence>
<keyword evidence="8 12" id="KW-0067">ATP-binding</keyword>
<dbReference type="EMBL" id="JBBJCI010000121">
    <property type="protein sequence ID" value="KAK7248078.1"/>
    <property type="molecule type" value="Genomic_DNA"/>
</dbReference>
<keyword evidence="9" id="KW-0142">cGMP-binding</keyword>
<evidence type="ECO:0000256" key="6">
    <source>
        <dbReference type="ARBA" id="ARBA00022741"/>
    </source>
</evidence>
<keyword evidence="5" id="KW-0808">Transferase</keyword>
<dbReference type="InterPro" id="IPR017441">
    <property type="entry name" value="Protein_kinase_ATP_BS"/>
</dbReference>
<evidence type="ECO:0000256" key="12">
    <source>
        <dbReference type="PROSITE-ProRule" id="PRU10141"/>
    </source>
</evidence>
<dbReference type="PROSITE" id="PS00107">
    <property type="entry name" value="PROTEIN_KINASE_ATP"/>
    <property type="match status" value="1"/>
</dbReference>
<organism evidence="16 17">
    <name type="scientific">Aureococcus anophagefferens</name>
    <name type="common">Harmful bloom alga</name>
    <dbReference type="NCBI Taxonomy" id="44056"/>
    <lineage>
        <taxon>Eukaryota</taxon>
        <taxon>Sar</taxon>
        <taxon>Stramenopiles</taxon>
        <taxon>Ochrophyta</taxon>
        <taxon>Pelagophyceae</taxon>
        <taxon>Pelagomonadales</taxon>
        <taxon>Pelagomonadaceae</taxon>
        <taxon>Aureococcus</taxon>
    </lineage>
</organism>
<dbReference type="PROSITE" id="PS00889">
    <property type="entry name" value="CNMP_BINDING_2"/>
    <property type="match status" value="1"/>
</dbReference>
<dbReference type="EC" id="2.7.11.12" evidence="2"/>
<keyword evidence="7 16" id="KW-0418">Kinase</keyword>
<dbReference type="PIRSF" id="PIRSF000559">
    <property type="entry name" value="cGMP-dep_kinase"/>
    <property type="match status" value="1"/>
</dbReference>
<dbReference type="CDD" id="cd00038">
    <property type="entry name" value="CAP_ED"/>
    <property type="match status" value="2"/>
</dbReference>
<dbReference type="SMART" id="SM00220">
    <property type="entry name" value="S_TKc"/>
    <property type="match status" value="1"/>
</dbReference>
<keyword evidence="6 12" id="KW-0547">Nucleotide-binding</keyword>
<feature type="domain" description="Protein kinase" evidence="13">
    <location>
        <begin position="312"/>
        <end position="566"/>
    </location>
</feature>
<dbReference type="Gene3D" id="1.10.510.10">
    <property type="entry name" value="Transferase(Phosphotransferase) domain 1"/>
    <property type="match status" value="1"/>
</dbReference>
<dbReference type="InterPro" id="IPR018490">
    <property type="entry name" value="cNMP-bd_dom_sf"/>
</dbReference>
<dbReference type="PROSITE" id="PS00108">
    <property type="entry name" value="PROTEIN_KINASE_ST"/>
    <property type="match status" value="1"/>
</dbReference>
<proteinExistence type="inferred from homology"/>
<dbReference type="GO" id="GO:0016301">
    <property type="term" value="F:kinase activity"/>
    <property type="evidence" value="ECO:0007669"/>
    <property type="project" value="UniProtKB-KW"/>
</dbReference>
<evidence type="ECO:0000259" key="13">
    <source>
        <dbReference type="PROSITE" id="PS50011"/>
    </source>
</evidence>
<dbReference type="InterPro" id="IPR000595">
    <property type="entry name" value="cNMP-bd_dom"/>
</dbReference>
<comment type="catalytic activity">
    <reaction evidence="10">
        <text>L-threonyl-[protein] + ATP = O-phospho-L-threonyl-[protein] + ADP + H(+)</text>
        <dbReference type="Rhea" id="RHEA:46608"/>
        <dbReference type="Rhea" id="RHEA-COMP:11060"/>
        <dbReference type="Rhea" id="RHEA-COMP:11605"/>
        <dbReference type="ChEBI" id="CHEBI:15378"/>
        <dbReference type="ChEBI" id="CHEBI:30013"/>
        <dbReference type="ChEBI" id="CHEBI:30616"/>
        <dbReference type="ChEBI" id="CHEBI:61977"/>
        <dbReference type="ChEBI" id="CHEBI:456216"/>
        <dbReference type="EC" id="2.7.11.12"/>
    </reaction>
</comment>
<dbReference type="SUPFAM" id="SSF51206">
    <property type="entry name" value="cAMP-binding domain-like"/>
    <property type="match status" value="2"/>
</dbReference>
<name>A0ABR1G4L3_AURAN</name>
<evidence type="ECO:0000259" key="14">
    <source>
        <dbReference type="PROSITE" id="PS50042"/>
    </source>
</evidence>
<sequence>MGGGASVPAEMKQKLALTCVNAKHDHKRICGDSINFGNYTKKVVAKTDAAPEKEELLDSFEAVKYGKGTTIIKQGDRGDDFFVMEMGTVEFYIEGNKKAVGACGSGKGFGELALMYNTPRAATVLAKTDIIAWKIDRERFRLVLANHAKARSEQYKALLMEIELNKKKAPETADGKSAFLRECITDDQLTKLADCMDEEDVDDGVDIIKEGEDGHTFYIIANGEVEVSTAKAGKVASLKKGDYFGDRALVSDEKRAATCTAKGSATKVLAVDREDFVALLGSIEELIKNGSNKEEAVDTSKRKAERLGMEQITVIKTLGHGAFGRVKLVKETKSGIAYALKSQAKAAIIDNNLQDHVLMEREILMQLDHPFILKLICAFQDDYFIYFLLELLIGGELFTFLRKHQRFSEPTMKIYAAGVVLGFEHMHSKKIAYRDLKPENLVLDKEGYLKIVDLGLAKVVHGKTWTLCGTPDYLAPEIILNEGHDKAVDYWALGVLMYELVAGVPPFYADDPMEVYEKILSGSMSFPSHFGKYLNDIVRKLLKLCQSKRLGNGKGGCGAIKKHRFFSGFGWEDLVTKKIKPPIEVKVADDADASNFDNYEEDKEEMPAMMKDWCPQLDD</sequence>
<feature type="domain" description="Cyclic nucleotide-binding" evidence="14">
    <location>
        <begin position="44"/>
        <end position="161"/>
    </location>
</feature>
<dbReference type="InterPro" id="IPR018488">
    <property type="entry name" value="cNMP-bd_CS"/>
</dbReference>
<dbReference type="Pfam" id="PF00027">
    <property type="entry name" value="cNMP_binding"/>
    <property type="match status" value="2"/>
</dbReference>
<dbReference type="SUPFAM" id="SSF56112">
    <property type="entry name" value="Protein kinase-like (PK-like)"/>
    <property type="match status" value="1"/>
</dbReference>
<comment type="caution">
    <text evidence="16">The sequence shown here is derived from an EMBL/GenBank/DDBJ whole genome shotgun (WGS) entry which is preliminary data.</text>
</comment>
<keyword evidence="17" id="KW-1185">Reference proteome</keyword>
<evidence type="ECO:0000256" key="4">
    <source>
        <dbReference type="ARBA" id="ARBA00022535"/>
    </source>
</evidence>
<evidence type="ECO:0000256" key="2">
    <source>
        <dbReference type="ARBA" id="ARBA00012428"/>
    </source>
</evidence>
<dbReference type="SMART" id="SM00100">
    <property type="entry name" value="cNMP"/>
    <property type="match status" value="2"/>
</dbReference>
<evidence type="ECO:0000256" key="3">
    <source>
        <dbReference type="ARBA" id="ARBA00022527"/>
    </source>
</evidence>
<keyword evidence="4" id="KW-0140">cGMP</keyword>
<dbReference type="PANTHER" id="PTHR24353">
    <property type="entry name" value="CYCLIC NUCLEOTIDE-DEPENDENT PROTEIN KINASE"/>
    <property type="match status" value="1"/>
</dbReference>
<comment type="catalytic activity">
    <reaction evidence="11">
        <text>L-seryl-[protein] + ATP = O-phospho-L-seryl-[protein] + ADP + H(+)</text>
        <dbReference type="Rhea" id="RHEA:17989"/>
        <dbReference type="Rhea" id="RHEA-COMP:9863"/>
        <dbReference type="Rhea" id="RHEA-COMP:11604"/>
        <dbReference type="ChEBI" id="CHEBI:15378"/>
        <dbReference type="ChEBI" id="CHEBI:29999"/>
        <dbReference type="ChEBI" id="CHEBI:30616"/>
        <dbReference type="ChEBI" id="CHEBI:83421"/>
        <dbReference type="ChEBI" id="CHEBI:456216"/>
        <dbReference type="EC" id="2.7.11.12"/>
    </reaction>
</comment>
<feature type="binding site" evidence="12">
    <location>
        <position position="341"/>
    </location>
    <ligand>
        <name>ATP</name>
        <dbReference type="ChEBI" id="CHEBI:30616"/>
    </ligand>
</feature>
<keyword evidence="3" id="KW-0723">Serine/threonine-protein kinase</keyword>
<comment type="similarity">
    <text evidence="1">Belongs to the protein kinase superfamily. AGC Ser/Thr protein kinase family. cGMP subfamily.</text>
</comment>
<feature type="domain" description="Cyclic nucleotide-binding" evidence="14">
    <location>
        <begin position="180"/>
        <end position="288"/>
    </location>
</feature>
<accession>A0ABR1G4L3</accession>
<evidence type="ECO:0000256" key="8">
    <source>
        <dbReference type="ARBA" id="ARBA00022840"/>
    </source>
</evidence>
<gene>
    <name evidence="16" type="ORF">SO694_00087157</name>
</gene>
<evidence type="ECO:0000313" key="16">
    <source>
        <dbReference type="EMBL" id="KAK7248078.1"/>
    </source>
</evidence>
<evidence type="ECO:0000313" key="17">
    <source>
        <dbReference type="Proteomes" id="UP001363151"/>
    </source>
</evidence>
<feature type="domain" description="AGC-kinase C-terminal" evidence="15">
    <location>
        <begin position="567"/>
        <end position="619"/>
    </location>
</feature>
<evidence type="ECO:0000256" key="9">
    <source>
        <dbReference type="ARBA" id="ARBA00022992"/>
    </source>
</evidence>
<dbReference type="Proteomes" id="UP001363151">
    <property type="component" value="Unassembled WGS sequence"/>
</dbReference>
<dbReference type="InterPro" id="IPR000719">
    <property type="entry name" value="Prot_kinase_dom"/>
</dbReference>
<reference evidence="16 17" key="1">
    <citation type="submission" date="2024-03" db="EMBL/GenBank/DDBJ databases">
        <title>Aureococcus anophagefferens CCMP1851 and Kratosvirus quantuckense: Draft genome of a second virus-susceptible host strain in the model system.</title>
        <authorList>
            <person name="Chase E."/>
            <person name="Truchon A.R."/>
            <person name="Schepens W."/>
            <person name="Wilhelm S.W."/>
        </authorList>
    </citation>
    <scope>NUCLEOTIDE SEQUENCE [LARGE SCALE GENOMIC DNA]</scope>
    <source>
        <strain evidence="16 17">CCMP1851</strain>
    </source>
</reference>
<dbReference type="PROSITE" id="PS50042">
    <property type="entry name" value="CNMP_BINDING_3"/>
    <property type="match status" value="2"/>
</dbReference>
<dbReference type="Pfam" id="PF00069">
    <property type="entry name" value="Pkinase"/>
    <property type="match status" value="1"/>
</dbReference>
<evidence type="ECO:0000256" key="11">
    <source>
        <dbReference type="ARBA" id="ARBA00047462"/>
    </source>
</evidence>
<dbReference type="InterPro" id="IPR000961">
    <property type="entry name" value="AGC-kinase_C"/>
</dbReference>